<protein>
    <submittedName>
        <fullName evidence="3">Carbohydrate diacid regulator</fullName>
    </submittedName>
</protein>
<feature type="domain" description="Putative sugar diacid recognition" evidence="1">
    <location>
        <begin position="2"/>
        <end position="135"/>
    </location>
</feature>
<dbReference type="Gene3D" id="1.10.10.2840">
    <property type="entry name" value="PucR C-terminal helix-turn-helix domain"/>
    <property type="match status" value="1"/>
</dbReference>
<feature type="domain" description="CdaR GGDEF-like" evidence="2">
    <location>
        <begin position="144"/>
        <end position="264"/>
    </location>
</feature>
<dbReference type="Proteomes" id="UP000176244">
    <property type="component" value="Unassembled WGS sequence"/>
</dbReference>
<dbReference type="InterPro" id="IPR042070">
    <property type="entry name" value="PucR_C-HTH_sf"/>
</dbReference>
<reference evidence="3 4" key="1">
    <citation type="submission" date="2015-09" db="EMBL/GenBank/DDBJ databases">
        <title>Genome sequence of Acetobacterium wieringae DSM 1911.</title>
        <authorList>
            <person name="Poehlein A."/>
            <person name="Bengelsdorf F.R."/>
            <person name="Schiel-Bengelsdorf B."/>
            <person name="Duerre P."/>
            <person name="Daniel R."/>
        </authorList>
    </citation>
    <scope>NUCLEOTIDE SEQUENCE [LARGE SCALE GENOMIC DNA]</scope>
    <source>
        <strain evidence="3 4">DSM 1911</strain>
    </source>
</reference>
<organism evidence="3 4">
    <name type="scientific">Acetobacterium wieringae</name>
    <dbReference type="NCBI Taxonomy" id="52694"/>
    <lineage>
        <taxon>Bacteria</taxon>
        <taxon>Bacillati</taxon>
        <taxon>Bacillota</taxon>
        <taxon>Clostridia</taxon>
        <taxon>Eubacteriales</taxon>
        <taxon>Eubacteriaceae</taxon>
        <taxon>Acetobacterium</taxon>
    </lineage>
</organism>
<proteinExistence type="predicted"/>
<dbReference type="Pfam" id="PF05651">
    <property type="entry name" value="Diacid_rec"/>
    <property type="match status" value="1"/>
</dbReference>
<evidence type="ECO:0000313" key="3">
    <source>
        <dbReference type="EMBL" id="OFV68985.1"/>
    </source>
</evidence>
<sequence>MLDKKIAQKIADEVMNTLGYNINVMNKNAIIIGSGLPERLGTFHETAMFAIRHSVTCEVTEEEAKKLQGVKPGINMPIVDKAGDVIGVVGITGDPDEVRNIGKLVKMTAELIIEQQETMNRFYTHRNDKEIFLNTLISEQRTISEEEITDWGERIGYNMESNRVAVILSFTADYQNSEESMLENILNQIKQSDSHLKNDISSVMSGGFILVFKCLKKTEPWEIEKTIKRYLDDSINSEDVKNMQCFVGSYYLGIEGYVKSYADAYGMYRSGVYKRDQHVYFSHQHYFWRLYNQLDKETYALAVEPYIKKIQKYFGKGTDEAMLTMRKIIEHHFHFDLVAEDLFIHKNTVIFRKKKMEECLGFPIKCGSDDNLLFMIILNHYEKLKKIKDQPIR</sequence>
<evidence type="ECO:0000313" key="4">
    <source>
        <dbReference type="Proteomes" id="UP000176244"/>
    </source>
</evidence>
<dbReference type="InterPro" id="IPR041522">
    <property type="entry name" value="CdaR_GGDEF"/>
</dbReference>
<dbReference type="RefSeq" id="WP_070372751.1">
    <property type="nucleotide sequence ID" value="NZ_LKEU01000050.1"/>
</dbReference>
<gene>
    <name evidence="3" type="primary">cdaR_5</name>
    <name evidence="3" type="ORF">ACWI_35220</name>
</gene>
<dbReference type="InterPro" id="IPR008599">
    <property type="entry name" value="Diacid_rec"/>
</dbReference>
<dbReference type="Pfam" id="PF17853">
    <property type="entry name" value="GGDEF_2"/>
    <property type="match status" value="1"/>
</dbReference>
<comment type="caution">
    <text evidence="3">The sequence shown here is derived from an EMBL/GenBank/DDBJ whole genome shotgun (WGS) entry which is preliminary data.</text>
</comment>
<accession>A0A1F2PD65</accession>
<evidence type="ECO:0000259" key="2">
    <source>
        <dbReference type="Pfam" id="PF17853"/>
    </source>
</evidence>
<evidence type="ECO:0000259" key="1">
    <source>
        <dbReference type="Pfam" id="PF05651"/>
    </source>
</evidence>
<dbReference type="PANTHER" id="PTHR33744">
    <property type="entry name" value="CARBOHYDRATE DIACID REGULATOR"/>
    <property type="match status" value="1"/>
</dbReference>
<dbReference type="PANTHER" id="PTHR33744:SF15">
    <property type="entry name" value="CARBOHYDRATE DIACID REGULATOR"/>
    <property type="match status" value="1"/>
</dbReference>
<dbReference type="EMBL" id="LKEU01000050">
    <property type="protein sequence ID" value="OFV68985.1"/>
    <property type="molecule type" value="Genomic_DNA"/>
</dbReference>
<dbReference type="OrthoDB" id="212459at2"/>
<name>A0A1F2PD65_9FIRM</name>
<dbReference type="STRING" id="52694.ACWI_35220"/>
<dbReference type="AlphaFoldDB" id="A0A1F2PD65"/>
<dbReference type="SUPFAM" id="SSF103190">
    <property type="entry name" value="Sensory domain-like"/>
    <property type="match status" value="1"/>
</dbReference>
<dbReference type="InterPro" id="IPR051448">
    <property type="entry name" value="CdaR-like_regulators"/>
</dbReference>
<dbReference type="InterPro" id="IPR029151">
    <property type="entry name" value="Sensor-like_sf"/>
</dbReference>